<organism evidence="2 3">
    <name type="scientific">Taibaiella soli</name>
    <dbReference type="NCBI Taxonomy" id="1649169"/>
    <lineage>
        <taxon>Bacteria</taxon>
        <taxon>Pseudomonadati</taxon>
        <taxon>Bacteroidota</taxon>
        <taxon>Chitinophagia</taxon>
        <taxon>Chitinophagales</taxon>
        <taxon>Chitinophagaceae</taxon>
        <taxon>Taibaiella</taxon>
    </lineage>
</organism>
<feature type="chain" id="PRO_5016071113" description="Tetratricopeptide repeat protein" evidence="1">
    <location>
        <begin position="20"/>
        <end position="424"/>
    </location>
</feature>
<evidence type="ECO:0000313" key="2">
    <source>
        <dbReference type="EMBL" id="PZF71755.1"/>
    </source>
</evidence>
<dbReference type="InterPro" id="IPR011990">
    <property type="entry name" value="TPR-like_helical_dom_sf"/>
</dbReference>
<proteinExistence type="predicted"/>
<evidence type="ECO:0000256" key="1">
    <source>
        <dbReference type="SAM" id="SignalP"/>
    </source>
</evidence>
<keyword evidence="1" id="KW-0732">Signal</keyword>
<reference evidence="2 3" key="1">
    <citation type="submission" date="2018-06" db="EMBL/GenBank/DDBJ databases">
        <title>Mucibacter soli gen. nov., sp. nov., a new member of the family Chitinophagaceae producing mucin.</title>
        <authorList>
            <person name="Kim M.-K."/>
            <person name="Park S."/>
            <person name="Kim T.-S."/>
            <person name="Joung Y."/>
            <person name="Han J.-H."/>
            <person name="Kim S.B."/>
        </authorList>
    </citation>
    <scope>NUCLEOTIDE SEQUENCE [LARGE SCALE GENOMIC DNA]</scope>
    <source>
        <strain evidence="2 3">R1-15</strain>
    </source>
</reference>
<dbReference type="Gene3D" id="1.25.40.10">
    <property type="entry name" value="Tetratricopeptide repeat domain"/>
    <property type="match status" value="3"/>
</dbReference>
<dbReference type="RefSeq" id="WP_111000126.1">
    <property type="nucleotide sequence ID" value="NZ_QKTW01000022.1"/>
</dbReference>
<sequence length="424" mass="47393">MKKVLLVAAGLSMSFMGLAQKKNVTTAIQAMGQGDLDEAQKAIDAAVLDESTKNDEKAWMTRGDVYLKLMEAGKVPQDKAIQEAANSYMKVVQIKPDYKTADMDTRLLNIASSYYNTGITAYNNKQYPEAYNALELPVKIHDLDGGKRFAANKSFDTVATEANRVRAYSAFYDNKYDDAAIILNKLKDNPITEEPNNYLMLAEIYSKQNNNAALIKAIEEGRKKYPNDANLRNQELNIYIKSGKTDELIKKLEDAVAAEKDDKVKAELYFNLGNTYNNMAFPKDAAGKDMAKPANYTDMVAKAIAAYQNAIKLEPTKAEYQYNAGAVYFNQATEVNNKMNAITGNTAADNKKFDDLKKQRDGYFTQALPYLEQTYNLLDAKASSLSQDDKYTYQASMMALREIYSRTSQLDKAKAMKAKMDAAK</sequence>
<keyword evidence="3" id="KW-1185">Reference proteome</keyword>
<feature type="signal peptide" evidence="1">
    <location>
        <begin position="1"/>
        <end position="19"/>
    </location>
</feature>
<accession>A0A2W2A8W3</accession>
<dbReference type="Pfam" id="PF13414">
    <property type="entry name" value="TPR_11"/>
    <property type="match status" value="1"/>
</dbReference>
<protein>
    <recommendedName>
        <fullName evidence="4">Tetratricopeptide repeat protein</fullName>
    </recommendedName>
</protein>
<dbReference type="AlphaFoldDB" id="A0A2W2A8W3"/>
<dbReference type="OrthoDB" id="739506at2"/>
<dbReference type="EMBL" id="QKTW01000022">
    <property type="protein sequence ID" value="PZF71755.1"/>
    <property type="molecule type" value="Genomic_DNA"/>
</dbReference>
<dbReference type="SUPFAM" id="SSF48452">
    <property type="entry name" value="TPR-like"/>
    <property type="match status" value="2"/>
</dbReference>
<name>A0A2W2A8W3_9BACT</name>
<gene>
    <name evidence="2" type="ORF">DN068_16955</name>
</gene>
<evidence type="ECO:0000313" key="3">
    <source>
        <dbReference type="Proteomes" id="UP000248745"/>
    </source>
</evidence>
<dbReference type="Proteomes" id="UP000248745">
    <property type="component" value="Unassembled WGS sequence"/>
</dbReference>
<evidence type="ECO:0008006" key="4">
    <source>
        <dbReference type="Google" id="ProtNLM"/>
    </source>
</evidence>
<comment type="caution">
    <text evidence="2">The sequence shown here is derived from an EMBL/GenBank/DDBJ whole genome shotgun (WGS) entry which is preliminary data.</text>
</comment>